<dbReference type="GO" id="GO:0004615">
    <property type="term" value="F:phosphomannomutase activity"/>
    <property type="evidence" value="ECO:0007669"/>
    <property type="project" value="UniProtKB-EC"/>
</dbReference>
<protein>
    <submittedName>
        <fullName evidence="7">Phosphomannomutase CpsG</fullName>
        <ecNumber evidence="7">5.4.2.8</ecNumber>
    </submittedName>
</protein>
<evidence type="ECO:0000256" key="2">
    <source>
        <dbReference type="ARBA" id="ARBA00022553"/>
    </source>
</evidence>
<dbReference type="InterPro" id="IPR036900">
    <property type="entry name" value="A-D-PHexomutase_C_sf"/>
</dbReference>
<reference evidence="7 8" key="1">
    <citation type="submission" date="2023-11" db="EMBL/GenBank/DDBJ databases">
        <title>Scandinavium wanjuensis sp. nov., isolated from lettuce South Korea.</title>
        <authorList>
            <person name="Park J."/>
            <person name="Park S."/>
            <person name="Oh K.K."/>
            <person name="Cho G.S."/>
            <person name="Franz C.M.A.P."/>
        </authorList>
    </citation>
    <scope>NUCLEOTIDE SEQUENCE [LARGE SCALE GENOMIC DNA]</scope>
    <source>
        <strain evidence="7 8">V105_6</strain>
    </source>
</reference>
<keyword evidence="2" id="KW-0597">Phosphoprotein</keyword>
<dbReference type="Proteomes" id="UP001275664">
    <property type="component" value="Unassembled WGS sequence"/>
</dbReference>
<accession>A0ABU4QLD9</accession>
<dbReference type="EC" id="5.4.2.8" evidence="7"/>
<keyword evidence="4" id="KW-0460">Magnesium</keyword>
<dbReference type="EMBL" id="JAWXRD010000011">
    <property type="protein sequence ID" value="MDX6040114.1"/>
    <property type="molecule type" value="Genomic_DNA"/>
</dbReference>
<feature type="non-terminal residue" evidence="7">
    <location>
        <position position="1"/>
    </location>
</feature>
<comment type="caution">
    <text evidence="7">The sequence shown here is derived from an EMBL/GenBank/DDBJ whole genome shotgun (WGS) entry which is preliminary data.</text>
</comment>
<proteinExistence type="predicted"/>
<organism evidence="7 8">
    <name type="scientific">Scandinavium lactucae</name>
    <dbReference type="NCBI Taxonomy" id="3095028"/>
    <lineage>
        <taxon>Bacteria</taxon>
        <taxon>Pseudomonadati</taxon>
        <taxon>Pseudomonadota</taxon>
        <taxon>Gammaproteobacteria</taxon>
        <taxon>Enterobacterales</taxon>
        <taxon>Enterobacteriaceae</taxon>
        <taxon>Scandinavium</taxon>
    </lineage>
</organism>
<dbReference type="Gene3D" id="3.30.310.50">
    <property type="entry name" value="Alpha-D-phosphohexomutase, C-terminal domain"/>
    <property type="match status" value="1"/>
</dbReference>
<keyword evidence="3" id="KW-0479">Metal-binding</keyword>
<dbReference type="PANTHER" id="PTHR43771">
    <property type="entry name" value="PHOSPHOMANNOMUTASE"/>
    <property type="match status" value="1"/>
</dbReference>
<sequence length="74" mass="8260">LADPVTAIARVEQHFAPHALDVDRTDGISLAFDEWRFNLRSSNTEPVVRLNVESRGDTALMEAKTKDILALLNQ</sequence>
<evidence type="ECO:0000256" key="1">
    <source>
        <dbReference type="ARBA" id="ARBA00001946"/>
    </source>
</evidence>
<dbReference type="SUPFAM" id="SSF55957">
    <property type="entry name" value="Phosphoglucomutase, C-terminal domain"/>
    <property type="match status" value="1"/>
</dbReference>
<dbReference type="PANTHER" id="PTHR43771:SF1">
    <property type="entry name" value="PHOSPHOMANNOMUTASE"/>
    <property type="match status" value="1"/>
</dbReference>
<evidence type="ECO:0000256" key="5">
    <source>
        <dbReference type="ARBA" id="ARBA00023235"/>
    </source>
</evidence>
<feature type="domain" description="Alpha-D-phosphohexomutase C-terminal" evidence="6">
    <location>
        <begin position="8"/>
        <end position="63"/>
    </location>
</feature>
<evidence type="ECO:0000313" key="8">
    <source>
        <dbReference type="Proteomes" id="UP001275664"/>
    </source>
</evidence>
<evidence type="ECO:0000313" key="7">
    <source>
        <dbReference type="EMBL" id="MDX6040114.1"/>
    </source>
</evidence>
<evidence type="ECO:0000259" key="6">
    <source>
        <dbReference type="Pfam" id="PF00408"/>
    </source>
</evidence>
<name>A0ABU4QLD9_9ENTR</name>
<keyword evidence="8" id="KW-1185">Reference proteome</keyword>
<dbReference type="InterPro" id="IPR005843">
    <property type="entry name" value="A-D-PHexomutase_C"/>
</dbReference>
<evidence type="ECO:0000256" key="3">
    <source>
        <dbReference type="ARBA" id="ARBA00022723"/>
    </source>
</evidence>
<comment type="cofactor">
    <cofactor evidence="1">
        <name>Mg(2+)</name>
        <dbReference type="ChEBI" id="CHEBI:18420"/>
    </cofactor>
</comment>
<keyword evidence="5 7" id="KW-0413">Isomerase</keyword>
<gene>
    <name evidence="7" type="ORF">SIK69_07870</name>
</gene>
<dbReference type="Pfam" id="PF00408">
    <property type="entry name" value="PGM_PMM_IV"/>
    <property type="match status" value="1"/>
</dbReference>
<evidence type="ECO:0000256" key="4">
    <source>
        <dbReference type="ARBA" id="ARBA00022842"/>
    </source>
</evidence>